<dbReference type="EMBL" id="CP019480">
    <property type="protein sequence ID" value="UQC89216.1"/>
    <property type="molecule type" value="Genomic_DNA"/>
</dbReference>
<gene>
    <name evidence="2" type="ORF">CLUP02_14744</name>
</gene>
<evidence type="ECO:0000313" key="3">
    <source>
        <dbReference type="Proteomes" id="UP000830671"/>
    </source>
</evidence>
<feature type="compositionally biased region" description="Polar residues" evidence="1">
    <location>
        <begin position="223"/>
        <end position="236"/>
    </location>
</feature>
<name>A0A9Q8T6V3_9PEZI</name>
<sequence>MNRKTISNGVVCECETGFLITLHVNQIPRKKTIPYLRKQKASLPISESVVFLPQVIQFNSPRVYFNSAKFLSAFPFAPSLAARLMQTTGVMGTLHVVSLSTWFFVPKGTCLTSRYFLFVFPLCRVAAAFGSSEEQRDKKEGKKRERARTLGWSQLGRYLQVVKVMNACRLYGYSFPVFMHGLSILCTLVSRQNPSFPVGKDPTVSRIARAKTQRKGEPGPPAVSQSPSTQNPGLNSLKVSSTPYPFAFTCRSPAHANAQPVQTDPEPDAHALLLYKLEHDTGHPSQHRVRCSQLIFYEYRLSVSSSLTRPRSTLKHPPKLISRILSLFLSSEDTDTDYLTYGLCNRYEYRTINSLPIFRLYFLLSHILSPKKCCNIGPASFRSRTISKDHCTSRHHLGLELHPLSHICICICIGIGMRAPVAPSPGSWHLNPLDPTTTVPLHPVTPFTMPAPIFMLVRRHLPNGLCSIQASGTEYGYPSLTPPPRQSHVLDYADRGVRPQDPGNVQLSAARRNLNRSANLTAAARRPSKPGALLLRLH</sequence>
<dbReference type="KEGG" id="clup:CLUP02_14744"/>
<evidence type="ECO:0000256" key="1">
    <source>
        <dbReference type="SAM" id="MobiDB-lite"/>
    </source>
</evidence>
<reference evidence="2" key="1">
    <citation type="journal article" date="2021" name="Mol. Plant Microbe Interact.">
        <title>Complete Genome Sequence of the Plant-Pathogenic Fungus Colletotrichum lupini.</title>
        <authorList>
            <person name="Baroncelli R."/>
            <person name="Pensec F."/>
            <person name="Da Lio D."/>
            <person name="Boufleur T."/>
            <person name="Vicente I."/>
            <person name="Sarrocco S."/>
            <person name="Picot A."/>
            <person name="Baraldi E."/>
            <person name="Sukno S."/>
            <person name="Thon M."/>
            <person name="Le Floch G."/>
        </authorList>
    </citation>
    <scope>NUCLEOTIDE SEQUENCE</scope>
    <source>
        <strain evidence="2">IMI 504893</strain>
    </source>
</reference>
<dbReference type="GeneID" id="73348681"/>
<organism evidence="2 3">
    <name type="scientific">Colletotrichum lupini</name>
    <dbReference type="NCBI Taxonomy" id="145971"/>
    <lineage>
        <taxon>Eukaryota</taxon>
        <taxon>Fungi</taxon>
        <taxon>Dikarya</taxon>
        <taxon>Ascomycota</taxon>
        <taxon>Pezizomycotina</taxon>
        <taxon>Sordariomycetes</taxon>
        <taxon>Hypocreomycetidae</taxon>
        <taxon>Glomerellales</taxon>
        <taxon>Glomerellaceae</taxon>
        <taxon>Colletotrichum</taxon>
        <taxon>Colletotrichum acutatum species complex</taxon>
    </lineage>
</organism>
<accession>A0A9Q8T6V3</accession>
<dbReference type="Proteomes" id="UP000830671">
    <property type="component" value="Chromosome 8"/>
</dbReference>
<feature type="region of interest" description="Disordered" evidence="1">
    <location>
        <begin position="210"/>
        <end position="236"/>
    </location>
</feature>
<evidence type="ECO:0000313" key="2">
    <source>
        <dbReference type="EMBL" id="UQC89216.1"/>
    </source>
</evidence>
<keyword evidence="3" id="KW-1185">Reference proteome</keyword>
<protein>
    <submittedName>
        <fullName evidence="2">Uncharacterized protein</fullName>
    </submittedName>
</protein>
<proteinExistence type="predicted"/>
<dbReference type="AlphaFoldDB" id="A0A9Q8T6V3"/>
<dbReference type="RefSeq" id="XP_049150817.1">
    <property type="nucleotide sequence ID" value="XM_049293671.1"/>
</dbReference>